<keyword evidence="5 12" id="KW-0285">Flavoprotein</keyword>
<keyword evidence="8" id="KW-0520">NAD</keyword>
<dbReference type="PANTHER" id="PTHR45754">
    <property type="entry name" value="METHYLENETETRAHYDROFOLATE REDUCTASE"/>
    <property type="match status" value="1"/>
</dbReference>
<evidence type="ECO:0000256" key="7">
    <source>
        <dbReference type="ARBA" id="ARBA00023002"/>
    </source>
</evidence>
<keyword evidence="9" id="KW-0486">Methionine biosynthesis</keyword>
<protein>
    <recommendedName>
        <fullName evidence="12">Methylenetetrahydrofolate reductase</fullName>
        <ecNumber evidence="12">1.5.1.54</ecNumber>
    </recommendedName>
</protein>
<keyword evidence="7 12" id="KW-0560">Oxidoreductase</keyword>
<reference evidence="13" key="1">
    <citation type="journal article" date="2021" name="PeerJ">
        <title>Extensive microbial diversity within the chicken gut microbiome revealed by metagenomics and culture.</title>
        <authorList>
            <person name="Gilroy R."/>
            <person name="Ravi A."/>
            <person name="Getino M."/>
            <person name="Pursley I."/>
            <person name="Horton D.L."/>
            <person name="Alikhan N.F."/>
            <person name="Baker D."/>
            <person name="Gharbi K."/>
            <person name="Hall N."/>
            <person name="Watson M."/>
            <person name="Adriaenssens E.M."/>
            <person name="Foster-Nyarko E."/>
            <person name="Jarju S."/>
            <person name="Secka A."/>
            <person name="Antonio M."/>
            <person name="Oren A."/>
            <person name="Chaudhuri R.R."/>
            <person name="La Ragione R."/>
            <person name="Hildebrand F."/>
            <person name="Pallen M.J."/>
        </authorList>
    </citation>
    <scope>NUCLEOTIDE SEQUENCE</scope>
    <source>
        <strain evidence="13">ChiHecec2B26-12326</strain>
    </source>
</reference>
<evidence type="ECO:0000256" key="12">
    <source>
        <dbReference type="RuleBase" id="RU003862"/>
    </source>
</evidence>
<dbReference type="GO" id="GO:0005829">
    <property type="term" value="C:cytosol"/>
    <property type="evidence" value="ECO:0007669"/>
    <property type="project" value="InterPro"/>
</dbReference>
<reference evidence="13" key="2">
    <citation type="submission" date="2021-04" db="EMBL/GenBank/DDBJ databases">
        <authorList>
            <person name="Gilroy R."/>
        </authorList>
    </citation>
    <scope>NUCLEOTIDE SEQUENCE</scope>
    <source>
        <strain evidence="13">ChiHecec2B26-12326</strain>
    </source>
</reference>
<dbReference type="Proteomes" id="UP000823847">
    <property type="component" value="Unassembled WGS sequence"/>
</dbReference>
<dbReference type="NCBIfam" id="TIGR00676">
    <property type="entry name" value="fadh2"/>
    <property type="match status" value="1"/>
</dbReference>
<evidence type="ECO:0000256" key="3">
    <source>
        <dbReference type="ARBA" id="ARBA00006743"/>
    </source>
</evidence>
<dbReference type="AlphaFoldDB" id="A0A9D1XQ80"/>
<evidence type="ECO:0000256" key="9">
    <source>
        <dbReference type="ARBA" id="ARBA00023167"/>
    </source>
</evidence>
<dbReference type="InterPro" id="IPR029041">
    <property type="entry name" value="FAD-linked_oxidoreductase-like"/>
</dbReference>
<comment type="similarity">
    <text evidence="3 12">Belongs to the methylenetetrahydrofolate reductase family.</text>
</comment>
<organism evidence="13 14">
    <name type="scientific">Candidatus Parabacteroides intestinigallinarum</name>
    <dbReference type="NCBI Taxonomy" id="2838722"/>
    <lineage>
        <taxon>Bacteria</taxon>
        <taxon>Pseudomonadati</taxon>
        <taxon>Bacteroidota</taxon>
        <taxon>Bacteroidia</taxon>
        <taxon>Bacteroidales</taxon>
        <taxon>Tannerellaceae</taxon>
        <taxon>Parabacteroides</taxon>
    </lineage>
</organism>
<dbReference type="EC" id="1.5.1.54" evidence="12"/>
<accession>A0A9D1XQ80</accession>
<evidence type="ECO:0000256" key="5">
    <source>
        <dbReference type="ARBA" id="ARBA00022630"/>
    </source>
</evidence>
<dbReference type="GO" id="GO:0106312">
    <property type="term" value="F:methylenetetrahydrofolate reductase (NADH) activity"/>
    <property type="evidence" value="ECO:0007669"/>
    <property type="project" value="UniProtKB-EC"/>
</dbReference>
<evidence type="ECO:0000256" key="4">
    <source>
        <dbReference type="ARBA" id="ARBA00022605"/>
    </source>
</evidence>
<dbReference type="InterPro" id="IPR003171">
    <property type="entry name" value="Mehydrof_redctse-like"/>
</dbReference>
<comment type="pathway">
    <text evidence="2 12">One-carbon metabolism; tetrahydrofolate interconversion.</text>
</comment>
<dbReference type="FunFam" id="3.20.20.220:FF:000015">
    <property type="entry name" value="Methylenetetrahydrofolate reductase"/>
    <property type="match status" value="1"/>
</dbReference>
<dbReference type="EMBL" id="DXEN01000013">
    <property type="protein sequence ID" value="HIX85455.1"/>
    <property type="molecule type" value="Genomic_DNA"/>
</dbReference>
<keyword evidence="4" id="KW-0028">Amino-acid biosynthesis</keyword>
<dbReference type="GO" id="GO:0071949">
    <property type="term" value="F:FAD binding"/>
    <property type="evidence" value="ECO:0007669"/>
    <property type="project" value="TreeGrafter"/>
</dbReference>
<dbReference type="InterPro" id="IPR004620">
    <property type="entry name" value="MTHF_reductase_bac"/>
</dbReference>
<evidence type="ECO:0000256" key="10">
    <source>
        <dbReference type="ARBA" id="ARBA00034478"/>
    </source>
</evidence>
<proteinExistence type="inferred from homology"/>
<keyword evidence="6 12" id="KW-0274">FAD</keyword>
<dbReference type="GO" id="GO:0009086">
    <property type="term" value="P:methionine biosynthetic process"/>
    <property type="evidence" value="ECO:0007669"/>
    <property type="project" value="UniProtKB-KW"/>
</dbReference>
<comment type="catalytic activity">
    <reaction evidence="11">
        <text>(6S)-5-methyl-5,6,7,8-tetrahydrofolate + NAD(+) = (6R)-5,10-methylene-5,6,7,8-tetrahydrofolate + NADH + H(+)</text>
        <dbReference type="Rhea" id="RHEA:19821"/>
        <dbReference type="ChEBI" id="CHEBI:15378"/>
        <dbReference type="ChEBI" id="CHEBI:15636"/>
        <dbReference type="ChEBI" id="CHEBI:18608"/>
        <dbReference type="ChEBI" id="CHEBI:57540"/>
        <dbReference type="ChEBI" id="CHEBI:57945"/>
        <dbReference type="EC" id="1.5.1.54"/>
    </reaction>
    <physiologicalReaction direction="right-to-left" evidence="11">
        <dbReference type="Rhea" id="RHEA:19823"/>
    </physiologicalReaction>
</comment>
<comment type="pathway">
    <text evidence="10">Amino-acid biosynthesis; L-methionine biosynthesis via de novo pathway.</text>
</comment>
<evidence type="ECO:0000313" key="14">
    <source>
        <dbReference type="Proteomes" id="UP000823847"/>
    </source>
</evidence>
<evidence type="ECO:0000256" key="8">
    <source>
        <dbReference type="ARBA" id="ARBA00023027"/>
    </source>
</evidence>
<evidence type="ECO:0000256" key="1">
    <source>
        <dbReference type="ARBA" id="ARBA00001974"/>
    </source>
</evidence>
<evidence type="ECO:0000256" key="2">
    <source>
        <dbReference type="ARBA" id="ARBA00004777"/>
    </source>
</evidence>
<dbReference type="Pfam" id="PF02219">
    <property type="entry name" value="MTHFR"/>
    <property type="match status" value="1"/>
</dbReference>
<gene>
    <name evidence="13" type="primary">metF</name>
    <name evidence="13" type="ORF">H9848_02445</name>
</gene>
<dbReference type="SUPFAM" id="SSF51730">
    <property type="entry name" value="FAD-linked oxidoreductase"/>
    <property type="match status" value="1"/>
</dbReference>
<name>A0A9D1XQ80_9BACT</name>
<comment type="caution">
    <text evidence="13">The sequence shown here is derived from an EMBL/GenBank/DDBJ whole genome shotgun (WGS) entry which is preliminary data.</text>
</comment>
<dbReference type="PANTHER" id="PTHR45754:SF3">
    <property type="entry name" value="METHYLENETETRAHYDROFOLATE REDUCTASE (NADPH)"/>
    <property type="match status" value="1"/>
</dbReference>
<dbReference type="Gene3D" id="3.20.20.220">
    <property type="match status" value="1"/>
</dbReference>
<evidence type="ECO:0000313" key="13">
    <source>
        <dbReference type="EMBL" id="HIX85455.1"/>
    </source>
</evidence>
<evidence type="ECO:0000256" key="6">
    <source>
        <dbReference type="ARBA" id="ARBA00022827"/>
    </source>
</evidence>
<sequence length="319" mass="36408">MSTKVSDLIKNSRSTAFSFEILPPLKGNSIQKVYNVIDKLREFDPKYINITSHHSEFIYKTLPDGSFQKVNIRKRPGSVAIASAIQNRYKIPAVPHIICKGFTKDETEYALIDLNFLGVNNLLLLRGDVKTLEAAQQDSGLYHEHATDLQEQVNRFNEGIALDGSRVEGIETPFSYGMACYPEKHEEAPNMESDMYYLKEKVRNGAEYLVTQMFFDNEKYYAFVERCRAEGITVPIIPGIKPVVFKSQLTVLPKVFRAEIPEPFARELRKCADDAEVREVGVEWCIQQCKDLIAHGVPSLHFYTMMASDSVYRVAREIY</sequence>
<dbReference type="GO" id="GO:0035999">
    <property type="term" value="P:tetrahydrofolate interconversion"/>
    <property type="evidence" value="ECO:0007669"/>
    <property type="project" value="TreeGrafter"/>
</dbReference>
<evidence type="ECO:0000256" key="11">
    <source>
        <dbReference type="ARBA" id="ARBA00048628"/>
    </source>
</evidence>
<comment type="cofactor">
    <cofactor evidence="1 12">
        <name>FAD</name>
        <dbReference type="ChEBI" id="CHEBI:57692"/>
    </cofactor>
</comment>
<dbReference type="CDD" id="cd00537">
    <property type="entry name" value="MTHFR"/>
    <property type="match status" value="1"/>
</dbReference>